<dbReference type="GO" id="GO:0003677">
    <property type="term" value="F:DNA binding"/>
    <property type="evidence" value="ECO:0007669"/>
    <property type="project" value="UniProtKB-KW"/>
</dbReference>
<dbReference type="Proteomes" id="UP000599109">
    <property type="component" value="Unassembled WGS sequence"/>
</dbReference>
<comment type="similarity">
    <text evidence="1">Belongs to the type-I restriction system S methylase family.</text>
</comment>
<keyword evidence="5" id="KW-0540">Nuclease</keyword>
<dbReference type="AlphaFoldDB" id="A0A936YYD7"/>
<dbReference type="Pfam" id="PF01420">
    <property type="entry name" value="Methylase_S"/>
    <property type="match status" value="1"/>
</dbReference>
<dbReference type="InterPro" id="IPR000055">
    <property type="entry name" value="Restrct_endonuc_typeI_TRD"/>
</dbReference>
<dbReference type="CDD" id="cd17248">
    <property type="entry name" value="RMtype1_S_AmiI-TRD2-CR2_like"/>
    <property type="match status" value="1"/>
</dbReference>
<dbReference type="Gene3D" id="3.90.220.20">
    <property type="entry name" value="DNA methylase specificity domains"/>
    <property type="match status" value="2"/>
</dbReference>
<name>A0A936YYD7_9BURK</name>
<evidence type="ECO:0000256" key="3">
    <source>
        <dbReference type="ARBA" id="ARBA00023125"/>
    </source>
</evidence>
<evidence type="ECO:0000313" key="6">
    <source>
        <dbReference type="Proteomes" id="UP000599109"/>
    </source>
</evidence>
<accession>A0A936YYD7</accession>
<organism evidence="5 6">
    <name type="scientific">Ramlibacter monticola</name>
    <dbReference type="NCBI Taxonomy" id="1926872"/>
    <lineage>
        <taxon>Bacteria</taxon>
        <taxon>Pseudomonadati</taxon>
        <taxon>Pseudomonadota</taxon>
        <taxon>Betaproteobacteria</taxon>
        <taxon>Burkholderiales</taxon>
        <taxon>Comamonadaceae</taxon>
        <taxon>Ramlibacter</taxon>
    </lineage>
</organism>
<dbReference type="SUPFAM" id="SSF116734">
    <property type="entry name" value="DNA methylase specificity domain"/>
    <property type="match status" value="2"/>
</dbReference>
<dbReference type="InterPro" id="IPR044946">
    <property type="entry name" value="Restrct_endonuc_typeI_TRD_sf"/>
</dbReference>
<evidence type="ECO:0000256" key="2">
    <source>
        <dbReference type="ARBA" id="ARBA00022747"/>
    </source>
</evidence>
<keyword evidence="2" id="KW-0680">Restriction system</keyword>
<reference evidence="5 6" key="1">
    <citation type="journal article" date="2017" name="Int. J. Syst. Evol. Microbiol.">
        <title>Ramlibacter monticola sp. nov., isolated from forest soil.</title>
        <authorList>
            <person name="Chaudhary D.K."/>
            <person name="Kim J."/>
        </authorList>
    </citation>
    <scope>NUCLEOTIDE SEQUENCE [LARGE SCALE GENOMIC DNA]</scope>
    <source>
        <strain evidence="5 6">KACC 19175</strain>
    </source>
</reference>
<keyword evidence="6" id="KW-1185">Reference proteome</keyword>
<evidence type="ECO:0000259" key="4">
    <source>
        <dbReference type="Pfam" id="PF01420"/>
    </source>
</evidence>
<evidence type="ECO:0000313" key="5">
    <source>
        <dbReference type="EMBL" id="MBL0391584.1"/>
    </source>
</evidence>
<keyword evidence="5" id="KW-0255">Endonuclease</keyword>
<protein>
    <submittedName>
        <fullName evidence="5">Restriction endonuclease subunit S</fullName>
    </submittedName>
</protein>
<dbReference type="InterPro" id="IPR052021">
    <property type="entry name" value="Type-I_RS_S_subunit"/>
</dbReference>
<keyword evidence="5" id="KW-0378">Hydrolase</keyword>
<dbReference type="PANTHER" id="PTHR30408:SF13">
    <property type="entry name" value="TYPE I RESTRICTION ENZYME HINDI SPECIFICITY SUBUNIT"/>
    <property type="match status" value="1"/>
</dbReference>
<dbReference type="PANTHER" id="PTHR30408">
    <property type="entry name" value="TYPE-1 RESTRICTION ENZYME ECOKI SPECIFICITY PROTEIN"/>
    <property type="match status" value="1"/>
</dbReference>
<dbReference type="GO" id="GO:0004519">
    <property type="term" value="F:endonuclease activity"/>
    <property type="evidence" value="ECO:0007669"/>
    <property type="project" value="UniProtKB-KW"/>
</dbReference>
<feature type="domain" description="Type I restriction modification DNA specificity" evidence="4">
    <location>
        <begin position="2"/>
        <end position="179"/>
    </location>
</feature>
<gene>
    <name evidence="5" type="ORF">JJ685_10600</name>
</gene>
<sequence>MPADWRWRLLTDVARLETGHTPSRRHPEWWGGSVPWIGIRDATGNHGSTIHKTQQYTNELGIRNSSARVLPANTVCLSRTASVGYVVVMGVPMATSQDFVNWVCGVELDYRYLKYVLLAERRAFLRFASGTTHQTIYFPEVKAFHIATPPLKTQRGIAEFLGALDDRIDILRQTNATLESIAQALFKSWFIDFDPVRAKGEGREPEGMHAVTAALFPGEFDESALGMIPKGWAVRSIDDVAQRVGMGPFGSNIKVSTFVDSGVPVLTGACLRSTLLEDDEFRFITREHADRLSGSLVGEGDIVITHRGTLGQVSLIPAASTYETYVLSQSQFFVRANPHATTPEFLTYFLRCPSGQHLLLANASQVGVPSISRPVSYLRSLQIVVPPVAVANAFSSVATALHERIVAGRRQSGMLTELRDSLLPRLISGKLRLPEAQAQLEEVIA</sequence>
<dbReference type="Gene3D" id="1.10.287.1120">
    <property type="entry name" value="Bipartite methylase S protein"/>
    <property type="match status" value="1"/>
</dbReference>
<comment type="caution">
    <text evidence="5">The sequence shown here is derived from an EMBL/GenBank/DDBJ whole genome shotgun (WGS) entry which is preliminary data.</text>
</comment>
<dbReference type="EMBL" id="JAEQNE010000002">
    <property type="protein sequence ID" value="MBL0391584.1"/>
    <property type="molecule type" value="Genomic_DNA"/>
</dbReference>
<keyword evidence="3" id="KW-0238">DNA-binding</keyword>
<evidence type="ECO:0000256" key="1">
    <source>
        <dbReference type="ARBA" id="ARBA00010923"/>
    </source>
</evidence>
<proteinExistence type="inferred from homology"/>
<dbReference type="GO" id="GO:0009307">
    <property type="term" value="P:DNA restriction-modification system"/>
    <property type="evidence" value="ECO:0007669"/>
    <property type="project" value="UniProtKB-KW"/>
</dbReference>